<feature type="transmembrane region" description="Helical" evidence="16">
    <location>
        <begin position="572"/>
        <end position="592"/>
    </location>
</feature>
<dbReference type="InterPro" id="IPR001320">
    <property type="entry name" value="Iontro_rcpt_C"/>
</dbReference>
<dbReference type="CDD" id="cd13686">
    <property type="entry name" value="GluR_Plant"/>
    <property type="match status" value="1"/>
</dbReference>
<comment type="similarity">
    <text evidence="2 15">Belongs to the glutamate-gated ion channel (TC 1.A.10.1) family.</text>
</comment>
<evidence type="ECO:0000313" key="19">
    <source>
        <dbReference type="EMBL" id="PRQ56853.1"/>
    </source>
</evidence>
<keyword evidence="9 15" id="KW-0472">Membrane</keyword>
<evidence type="ECO:0000256" key="15">
    <source>
        <dbReference type="PIRNR" id="PIRNR037090"/>
    </source>
</evidence>
<dbReference type="FunFam" id="3.40.50.2300:FF:000081">
    <property type="entry name" value="Glutamate receptor"/>
    <property type="match status" value="1"/>
</dbReference>
<evidence type="ECO:0000256" key="4">
    <source>
        <dbReference type="ARBA" id="ARBA00022448"/>
    </source>
</evidence>
<evidence type="ECO:0000256" key="12">
    <source>
        <dbReference type="ARBA" id="ARBA00023286"/>
    </source>
</evidence>
<dbReference type="InterPro" id="IPR044440">
    <property type="entry name" value="GABAb_receptor_plant_PBP1"/>
</dbReference>
<dbReference type="SMART" id="SM00079">
    <property type="entry name" value="PBPe"/>
    <property type="match status" value="1"/>
</dbReference>
<evidence type="ECO:0000259" key="18">
    <source>
        <dbReference type="SMART" id="SM00079"/>
    </source>
</evidence>
<dbReference type="InterPro" id="IPR017103">
    <property type="entry name" value="Iontropic_Glu_rcpt_pln"/>
</dbReference>
<organism evidence="19 20">
    <name type="scientific">Rosa chinensis</name>
    <name type="common">China rose</name>
    <dbReference type="NCBI Taxonomy" id="74649"/>
    <lineage>
        <taxon>Eukaryota</taxon>
        <taxon>Viridiplantae</taxon>
        <taxon>Streptophyta</taxon>
        <taxon>Embryophyta</taxon>
        <taxon>Tracheophyta</taxon>
        <taxon>Spermatophyta</taxon>
        <taxon>Magnoliopsida</taxon>
        <taxon>eudicotyledons</taxon>
        <taxon>Gunneridae</taxon>
        <taxon>Pentapetalae</taxon>
        <taxon>rosids</taxon>
        <taxon>fabids</taxon>
        <taxon>Rosales</taxon>
        <taxon>Rosaceae</taxon>
        <taxon>Rosoideae</taxon>
        <taxon>Rosoideae incertae sedis</taxon>
        <taxon>Rosa</taxon>
    </lineage>
</organism>
<dbReference type="SUPFAM" id="SSF53850">
    <property type="entry name" value="Periplasmic binding protein-like II"/>
    <property type="match status" value="1"/>
</dbReference>
<comment type="subunit">
    <text evidence="3">May form heteromers.</text>
</comment>
<dbReference type="SUPFAM" id="SSF53822">
    <property type="entry name" value="Periplasmic binding protein-like I"/>
    <property type="match status" value="1"/>
</dbReference>
<dbReference type="PIRSF" id="PIRSF037090">
    <property type="entry name" value="Iontro_Glu-like_rcpt_pln"/>
    <property type="match status" value="1"/>
</dbReference>
<dbReference type="InterPro" id="IPR001828">
    <property type="entry name" value="ANF_lig-bd_rcpt"/>
</dbReference>
<dbReference type="InterPro" id="IPR019594">
    <property type="entry name" value="Glu/Gly-bd"/>
</dbReference>
<dbReference type="InterPro" id="IPR028082">
    <property type="entry name" value="Peripla_BP_I"/>
</dbReference>
<evidence type="ECO:0000256" key="6">
    <source>
        <dbReference type="ARBA" id="ARBA00022729"/>
    </source>
</evidence>
<dbReference type="Gramene" id="PRQ56853">
    <property type="protein sequence ID" value="PRQ56853"/>
    <property type="gene ID" value="RchiOBHm_Chr1g0341851"/>
</dbReference>
<feature type="domain" description="Ionotropic glutamate receptor C-terminal" evidence="18">
    <location>
        <begin position="451"/>
        <end position="775"/>
    </location>
</feature>
<feature type="chain" id="PRO_5015200380" description="Glutamate receptor" evidence="17">
    <location>
        <begin position="20"/>
        <end position="857"/>
    </location>
</feature>
<keyword evidence="11" id="KW-0325">Glycoprotein</keyword>
<feature type="signal peptide" evidence="17">
    <location>
        <begin position="1"/>
        <end position="19"/>
    </location>
</feature>
<evidence type="ECO:0000256" key="14">
    <source>
        <dbReference type="ARBA" id="ARBA00049638"/>
    </source>
</evidence>
<dbReference type="InterPro" id="IPR015683">
    <property type="entry name" value="Ionotropic_Glu_rcpt"/>
</dbReference>
<dbReference type="Pfam" id="PF00060">
    <property type="entry name" value="Lig_chan"/>
    <property type="match status" value="1"/>
</dbReference>
<dbReference type="FunFam" id="3.40.190.10:FF:000103">
    <property type="entry name" value="Glutamate receptor"/>
    <property type="match status" value="1"/>
</dbReference>
<evidence type="ECO:0000256" key="3">
    <source>
        <dbReference type="ARBA" id="ARBA00011095"/>
    </source>
</evidence>
<evidence type="ECO:0000256" key="16">
    <source>
        <dbReference type="SAM" id="Phobius"/>
    </source>
</evidence>
<comment type="function">
    <text evidence="15">Glutamate-gated receptor that probably acts as non-selective cation channel.</text>
</comment>
<keyword evidence="13 15" id="KW-0407">Ion channel</keyword>
<feature type="transmembrane region" description="Helical" evidence="16">
    <location>
        <begin position="792"/>
        <end position="813"/>
    </location>
</feature>
<keyword evidence="20" id="KW-1185">Reference proteome</keyword>
<evidence type="ECO:0000256" key="10">
    <source>
        <dbReference type="ARBA" id="ARBA00023170"/>
    </source>
</evidence>
<keyword evidence="12 15" id="KW-1071">Ligand-gated ion channel</keyword>
<dbReference type="GO" id="GO:0016020">
    <property type="term" value="C:membrane"/>
    <property type="evidence" value="ECO:0007669"/>
    <property type="project" value="UniProtKB-SubCell"/>
</dbReference>
<evidence type="ECO:0000256" key="5">
    <source>
        <dbReference type="ARBA" id="ARBA00022692"/>
    </source>
</evidence>
<dbReference type="CDD" id="cd19990">
    <property type="entry name" value="PBP1_GABAb_receptor_plant"/>
    <property type="match status" value="1"/>
</dbReference>
<keyword evidence="7 16" id="KW-1133">Transmembrane helix</keyword>
<evidence type="ECO:0000313" key="20">
    <source>
        <dbReference type="Proteomes" id="UP000238479"/>
    </source>
</evidence>
<evidence type="ECO:0000256" key="13">
    <source>
        <dbReference type="ARBA" id="ARBA00023303"/>
    </source>
</evidence>
<dbReference type="Proteomes" id="UP000238479">
    <property type="component" value="Chromosome 1"/>
</dbReference>
<keyword evidence="8 15" id="KW-0406">Ion transport</keyword>
<sequence length="857" mass="96492">MAQMYGISLCILFCFLGCAEVDEKVHYNSPSVVDEVDVGVILDMGSREAKLVLSCISMALSDFYNLHNNYSTRVVLHSRDSHGKALHALSAAVSLLDNIKVEAIISAEPRMEADLLEELGGVEVPVLSLSQPIPSPPLTHRYPFFIEIRQDETSQVMGIVSLIKTYKWKDVILLYESTKYAYNIIPSLISSFQEKNVYISYKSSISASSTNQQIIEELHKLMILKTRIILVHISHVLMPRLFLNAKRLGMMREGYAWIVTSTSMNFLQSMDLSVIESMQGVLGFKSYIPASTNLHKLTSRIRRKFYIEEPDMELGRELSADGIWAYDATWALSEAVERTRIKSSTTGSSKHGVDLFRGILQTRFKGLSGEVRYPNGSLISSGFEIVNVIGTGVRRVGFWPYEEEKITKESLPLGNRRNELSTNHLETIIWPGGSSTIVRSSKRRLSGIKLKVGVPVKIGFKELVRVEHDQQSNRTHVTGFCIDVFEAAIRGLPYKVHYEFIPFDDSVLVGGYNDLVHKVYLQTYDAVAGDITITQNRSLYVDFTIPFTDMGVGILVRNEKENKWVFLEPLSANLWMTSGGFFILTGFVVWIIERPVNQEFQGSTSQQLGTIFWFSFSTLVFSHREKLLNNLAKFVTIVWVFVVLILTSSYTATLASMLTVKQINLNSRGNNIADLVIFGGPKQKLYHTVEQFADALSRGSKHGGVSAIIEEIPYLKIFLAKYPADYSMIKPKLITNGFGFVFPKGSKLVRDMSRQIEILREEGKLLEMEKAWFQISDAVNSPNPGTLNLSSFLGLFLVTGVSSAAALILFFILSLKDRWHVLKISTAISLSRGQLMQLIRRSFLTNYPMQMNTSIHR</sequence>
<comment type="caution">
    <text evidence="19">The sequence shown here is derived from an EMBL/GenBank/DDBJ whole genome shotgun (WGS) entry which is preliminary data.</text>
</comment>
<keyword evidence="10 15" id="KW-0675">Receptor</keyword>
<dbReference type="Gene3D" id="1.10.287.70">
    <property type="match status" value="1"/>
</dbReference>
<evidence type="ECO:0000256" key="17">
    <source>
        <dbReference type="SAM" id="SignalP"/>
    </source>
</evidence>
<keyword evidence="5 16" id="KW-0812">Transmembrane</keyword>
<dbReference type="FunFam" id="1.10.287.70:FF:000037">
    <property type="entry name" value="Glutamate receptor"/>
    <property type="match status" value="1"/>
</dbReference>
<feature type="transmembrane region" description="Helical" evidence="16">
    <location>
        <begin position="634"/>
        <end position="658"/>
    </location>
</feature>
<dbReference type="Gene3D" id="3.40.50.2300">
    <property type="match status" value="2"/>
</dbReference>
<evidence type="ECO:0000256" key="9">
    <source>
        <dbReference type="ARBA" id="ARBA00023136"/>
    </source>
</evidence>
<name>A0A2P6SDW1_ROSCH</name>
<dbReference type="AlphaFoldDB" id="A0A2P6SDW1"/>
<accession>A0A2P6SDW1</accession>
<dbReference type="PANTHER" id="PTHR18966">
    <property type="entry name" value="IONOTROPIC GLUTAMATE RECEPTOR"/>
    <property type="match status" value="1"/>
</dbReference>
<keyword evidence="6 17" id="KW-0732">Signal</keyword>
<dbReference type="OMA" id="AQYENFG"/>
<dbReference type="Pfam" id="PF10613">
    <property type="entry name" value="Lig_chan-Glu_bd"/>
    <property type="match status" value="1"/>
</dbReference>
<dbReference type="GO" id="GO:0015276">
    <property type="term" value="F:ligand-gated monoatomic ion channel activity"/>
    <property type="evidence" value="ECO:0007669"/>
    <property type="project" value="InterPro"/>
</dbReference>
<dbReference type="EMBL" id="PDCK01000039">
    <property type="protein sequence ID" value="PRQ56853.1"/>
    <property type="molecule type" value="Genomic_DNA"/>
</dbReference>
<evidence type="ECO:0000256" key="1">
    <source>
        <dbReference type="ARBA" id="ARBA00004141"/>
    </source>
</evidence>
<proteinExistence type="inferred from homology"/>
<reference evidence="19 20" key="1">
    <citation type="journal article" date="2018" name="Nat. Genet.">
        <title>The Rosa genome provides new insights in the design of modern roses.</title>
        <authorList>
            <person name="Bendahmane M."/>
        </authorList>
    </citation>
    <scope>NUCLEOTIDE SEQUENCE [LARGE SCALE GENOMIC DNA]</scope>
    <source>
        <strain evidence="20">cv. Old Blush</strain>
    </source>
</reference>
<dbReference type="Pfam" id="PF01094">
    <property type="entry name" value="ANF_receptor"/>
    <property type="match status" value="1"/>
</dbReference>
<keyword evidence="4 15" id="KW-0813">Transport</keyword>
<evidence type="ECO:0000256" key="2">
    <source>
        <dbReference type="ARBA" id="ARBA00008685"/>
    </source>
</evidence>
<evidence type="ECO:0000256" key="7">
    <source>
        <dbReference type="ARBA" id="ARBA00022989"/>
    </source>
</evidence>
<dbReference type="OrthoDB" id="5984008at2759"/>
<evidence type="ECO:0000256" key="11">
    <source>
        <dbReference type="ARBA" id="ARBA00023180"/>
    </source>
</evidence>
<gene>
    <name evidence="19" type="ORF">RchiOBHm_Chr1g0341851</name>
</gene>
<protein>
    <recommendedName>
        <fullName evidence="15">Glutamate receptor</fullName>
    </recommendedName>
</protein>
<evidence type="ECO:0000256" key="8">
    <source>
        <dbReference type="ARBA" id="ARBA00023065"/>
    </source>
</evidence>
<comment type="subcellular location">
    <subcellularLocation>
        <location evidence="1">Membrane</location>
        <topology evidence="1">Multi-pass membrane protein</topology>
    </subcellularLocation>
</comment>
<comment type="function">
    <text evidence="14">Glutamate-gated receptor that probably acts as a non-selective cation channel. May be involved in light-signal transduction and calcium homeostasis via the regulation of calcium influx into cells.</text>
</comment>
<dbReference type="Gene3D" id="3.40.190.10">
    <property type="entry name" value="Periplasmic binding protein-like II"/>
    <property type="match status" value="2"/>
</dbReference>